<dbReference type="eggNOG" id="COG2206">
    <property type="taxonomic scope" value="Bacteria"/>
</dbReference>
<gene>
    <name evidence="2" type="ordered locus">Mmc1_2944</name>
</gene>
<dbReference type="InterPro" id="IPR003607">
    <property type="entry name" value="HD/PDEase_dom"/>
</dbReference>
<evidence type="ECO:0000259" key="1">
    <source>
        <dbReference type="PROSITE" id="PS51832"/>
    </source>
</evidence>
<dbReference type="Pfam" id="PF13487">
    <property type="entry name" value="HD_5"/>
    <property type="match status" value="1"/>
</dbReference>
<dbReference type="RefSeq" id="WP_011714499.1">
    <property type="nucleotide sequence ID" value="NC_008576.1"/>
</dbReference>
<keyword evidence="2" id="KW-0378">Hydrolase</keyword>
<reference evidence="3" key="1">
    <citation type="journal article" date="2009" name="Appl. Environ. Microbiol.">
        <title>Complete genome sequence of the chemolithoautotrophic marine magnetotactic coccus strain MC-1.</title>
        <authorList>
            <person name="Schubbe S."/>
            <person name="Williams T.J."/>
            <person name="Xie G."/>
            <person name="Kiss H.E."/>
            <person name="Brettin T.S."/>
            <person name="Martinez D."/>
            <person name="Ross C.A."/>
            <person name="Schuler D."/>
            <person name="Cox B.L."/>
            <person name="Nealson K.H."/>
            <person name="Bazylinski D.A."/>
        </authorList>
    </citation>
    <scope>NUCLEOTIDE SEQUENCE [LARGE SCALE GENOMIC DNA]</scope>
    <source>
        <strain evidence="3">ATCC BAA-1437 / JCM 17883 / MC-1</strain>
    </source>
</reference>
<reference evidence="2 3" key="2">
    <citation type="journal article" date="2012" name="Int. J. Syst. Evol. Microbiol.">
        <title>Magnetococcus marinus gen. nov., sp. nov., a marine, magnetotactic bacterium that represents a novel lineage (Magnetococcaceae fam. nov.; Magnetococcales ord. nov.) at the base of the Alphaproteobacteria.</title>
        <authorList>
            <person name="Bazylinski D.A."/>
            <person name="Williams T.J."/>
            <person name="Lefevre C.T."/>
            <person name="Berg R.J."/>
            <person name="Zhang C.L."/>
            <person name="Bowser S.S."/>
            <person name="Dean A.J."/>
            <person name="Beveridge T.J."/>
        </authorList>
    </citation>
    <scope>NUCLEOTIDE SEQUENCE [LARGE SCALE GENOMIC DNA]</scope>
    <source>
        <strain evidence="3">ATCC BAA-1437 / JCM 17883 / MC-1</strain>
    </source>
</reference>
<evidence type="ECO:0000313" key="2">
    <source>
        <dbReference type="EMBL" id="ABK45435.1"/>
    </source>
</evidence>
<dbReference type="Gene3D" id="1.10.3210.10">
    <property type="entry name" value="Hypothetical protein af1432"/>
    <property type="match status" value="1"/>
</dbReference>
<dbReference type="PANTHER" id="PTHR43155">
    <property type="entry name" value="CYCLIC DI-GMP PHOSPHODIESTERASE PA4108-RELATED"/>
    <property type="match status" value="1"/>
</dbReference>
<dbReference type="OrthoDB" id="9802066at2"/>
<protein>
    <submittedName>
        <fullName evidence="2">Metal dependent phosphohydrolase</fullName>
    </submittedName>
</protein>
<proteinExistence type="predicted"/>
<keyword evidence="3" id="KW-1185">Reference proteome</keyword>
<dbReference type="AlphaFoldDB" id="A0LBU2"/>
<feature type="domain" description="HD-GYP" evidence="1">
    <location>
        <begin position="82"/>
        <end position="278"/>
    </location>
</feature>
<dbReference type="PROSITE" id="PS51832">
    <property type="entry name" value="HD_GYP"/>
    <property type="match status" value="1"/>
</dbReference>
<dbReference type="STRING" id="156889.Mmc1_2944"/>
<accession>A0LBU2</accession>
<organism evidence="2 3">
    <name type="scientific">Magnetococcus marinus (strain ATCC BAA-1437 / JCM 17883 / MC-1)</name>
    <dbReference type="NCBI Taxonomy" id="156889"/>
    <lineage>
        <taxon>Bacteria</taxon>
        <taxon>Pseudomonadati</taxon>
        <taxon>Pseudomonadota</taxon>
        <taxon>Magnetococcia</taxon>
        <taxon>Magnetococcales</taxon>
        <taxon>Magnetococcaceae</taxon>
        <taxon>Magnetococcus</taxon>
    </lineage>
</organism>
<dbReference type="Proteomes" id="UP000002586">
    <property type="component" value="Chromosome"/>
</dbReference>
<dbReference type="InterPro" id="IPR037522">
    <property type="entry name" value="HD_GYP_dom"/>
</dbReference>
<dbReference type="SMART" id="SM00471">
    <property type="entry name" value="HDc"/>
    <property type="match status" value="1"/>
</dbReference>
<evidence type="ECO:0000313" key="3">
    <source>
        <dbReference type="Proteomes" id="UP000002586"/>
    </source>
</evidence>
<dbReference type="HOGENOM" id="CLU_000445_92_1_5"/>
<dbReference type="SUPFAM" id="SSF109604">
    <property type="entry name" value="HD-domain/PDEase-like"/>
    <property type="match status" value="1"/>
</dbReference>
<sequence>METVNATSVPPQTQWEQQLDALDPKTSPAARVGLQALKRSMTQLGKTLDVTRAATQNAFERSAKGQPLDLELLNQSVAQLQASLDQNSLALMTLTSLRLRDNVTYEHCCNSAAYLIAFAKTLGLPNQEIKAMGLAGLVHDLGKARIPTDILNKQGHLNDNDKRFIYMHVPLTLRLLKDISDTNQTVMQAVEQHHERLDGSGYPQGIKGGQIGRPGRMIAIVDSFEAATSKRPYRDANRGYAILQEMLADAGEKYDKTLFQAFVKLVGVYPSGSIVELKNGMIASVVQNSAEHLLHPLVIVFAQSSAHTVFSIQLVDLHEHAADPDYNIIKVRSDLAPPQNVLQLVGLNE</sequence>
<name>A0LBU2_MAGMM</name>
<dbReference type="CDD" id="cd00077">
    <property type="entry name" value="HDc"/>
    <property type="match status" value="1"/>
</dbReference>
<dbReference type="GO" id="GO:0008081">
    <property type="term" value="F:phosphoric diester hydrolase activity"/>
    <property type="evidence" value="ECO:0007669"/>
    <property type="project" value="UniProtKB-ARBA"/>
</dbReference>
<dbReference type="KEGG" id="mgm:Mmc1_2944"/>
<dbReference type="PANTHER" id="PTHR43155:SF2">
    <property type="entry name" value="CYCLIC DI-GMP PHOSPHODIESTERASE PA4108"/>
    <property type="match status" value="1"/>
</dbReference>
<dbReference type="EMBL" id="CP000471">
    <property type="protein sequence ID" value="ABK45435.1"/>
    <property type="molecule type" value="Genomic_DNA"/>
</dbReference>